<dbReference type="AlphaFoldDB" id="A0AAW1N0L4"/>
<dbReference type="SUPFAM" id="SSF52343">
    <property type="entry name" value="Ferredoxin reductase-like, C-terminal NADP-linked domain"/>
    <property type="match status" value="2"/>
</dbReference>
<organism evidence="17 18">
    <name type="scientific">Popillia japonica</name>
    <name type="common">Japanese beetle</name>
    <dbReference type="NCBI Taxonomy" id="7064"/>
    <lineage>
        <taxon>Eukaryota</taxon>
        <taxon>Metazoa</taxon>
        <taxon>Ecdysozoa</taxon>
        <taxon>Arthropoda</taxon>
        <taxon>Hexapoda</taxon>
        <taxon>Insecta</taxon>
        <taxon>Pterygota</taxon>
        <taxon>Neoptera</taxon>
        <taxon>Endopterygota</taxon>
        <taxon>Coleoptera</taxon>
        <taxon>Polyphaga</taxon>
        <taxon>Scarabaeiformia</taxon>
        <taxon>Scarabaeidae</taxon>
        <taxon>Rutelinae</taxon>
        <taxon>Popillia</taxon>
    </lineage>
</organism>
<keyword evidence="13" id="KW-0812">Transmembrane</keyword>
<evidence type="ECO:0000256" key="2">
    <source>
        <dbReference type="ARBA" id="ARBA00012011"/>
    </source>
</evidence>
<dbReference type="Gene3D" id="2.60.40.790">
    <property type="match status" value="1"/>
</dbReference>
<sequence length="622" mass="70426">MNNQKLPSLKTFKTPTSGMKSPGSSKIQKTIVPPVLHEVGKLAAGVAAVNTGSATGNPRNKCALQPGHSLMDWIRLGSSGKDLTGVGNRAGRLTVTLKQLEEHDKENDAWLAIRGKVYNITYYLPFHPGGPEEIMKGAGKDATSLFDQIHPWVNYDQILNKCLIGKLVLNDSDLTIEDLFVSSNKPKTPTRDQQTPNSPLAKDSSDIQSNNNQVLKEVQTQEQQQQTNSVTQPPLPRFDWIQKMDSITTIFYTKSLSNPQIEINPPNQENIINIFMQFDGKHFVNELKFSKSIQWPCQTKINYETGKIELIFKKIESQIWENYGTLRQRYEEQPVMDLKLKYSVINKVQVNQNTCLLELERVDSTKLTVPLGKHIRIFGKVKGEEMSRSYTPVPNSLFSKYKPQVYTSDNICLMIKSYPNGNISRFICGKNKYDVVELSRPLGTFNLADLEHRELFLMLAGGTGLTPMLGLLSFLLERRVNLEHRELFLMLAGGTGLTPMLGLLSFLLERRVKKCQKVSLLFFNRTEEDILLRNQFDTLQKEDSRFQPAYILSQPSPKWKGFKGHITSEILQDAFANLIGDSCYTRKDVYVLVCGPTVFTNLAQSLLKELEVSDEQMYLFLG</sequence>
<dbReference type="GO" id="GO:0046872">
    <property type="term" value="F:metal ion binding"/>
    <property type="evidence" value="ECO:0007669"/>
    <property type="project" value="UniProtKB-KW"/>
</dbReference>
<evidence type="ECO:0000256" key="8">
    <source>
        <dbReference type="ARBA" id="ARBA00023027"/>
    </source>
</evidence>
<feature type="transmembrane region" description="Helical" evidence="13">
    <location>
        <begin position="487"/>
        <end position="508"/>
    </location>
</feature>
<dbReference type="SUPFAM" id="SSF49764">
    <property type="entry name" value="HSP20-like chaperones"/>
    <property type="match status" value="1"/>
</dbReference>
<feature type="domain" description="FAD-binding FR-type" evidence="16">
    <location>
        <begin position="337"/>
        <end position="448"/>
    </location>
</feature>
<reference evidence="17 18" key="1">
    <citation type="journal article" date="2024" name="BMC Genomics">
        <title>De novo assembly and annotation of Popillia japonica's genome with initial clues to its potential as an invasive pest.</title>
        <authorList>
            <person name="Cucini C."/>
            <person name="Boschi S."/>
            <person name="Funari R."/>
            <person name="Cardaioli E."/>
            <person name="Iannotti N."/>
            <person name="Marturano G."/>
            <person name="Paoli F."/>
            <person name="Bruttini M."/>
            <person name="Carapelli A."/>
            <person name="Frati F."/>
            <person name="Nardi F."/>
        </authorList>
    </citation>
    <scope>NUCLEOTIDE SEQUENCE [LARGE SCALE GENOMIC DNA]</scope>
    <source>
        <strain evidence="17">DMR45628</strain>
    </source>
</reference>
<dbReference type="FunFam" id="3.10.120.10:FF:000001">
    <property type="entry name" value="Cytochrome b5 reductase 4"/>
    <property type="match status" value="1"/>
</dbReference>
<gene>
    <name evidence="17" type="ORF">QE152_g4019</name>
</gene>
<keyword evidence="8" id="KW-0520">NAD</keyword>
<feature type="domain" description="CS" evidence="15">
    <location>
        <begin position="233"/>
        <end position="324"/>
    </location>
</feature>
<feature type="region of interest" description="Disordered" evidence="12">
    <location>
        <begin position="183"/>
        <end position="236"/>
    </location>
</feature>
<keyword evidence="6" id="KW-0560">Oxidoreductase</keyword>
<feature type="domain" description="Cytochrome b5 heme-binding" evidence="14">
    <location>
        <begin position="92"/>
        <end position="168"/>
    </location>
</feature>
<dbReference type="GO" id="GO:0020037">
    <property type="term" value="F:heme binding"/>
    <property type="evidence" value="ECO:0007669"/>
    <property type="project" value="InterPro"/>
</dbReference>
<accession>A0AAW1N0L4</accession>
<dbReference type="EC" id="1.6.2.2" evidence="2"/>
<dbReference type="Pfam" id="PF00175">
    <property type="entry name" value="NAD_binding_1"/>
    <property type="match status" value="1"/>
</dbReference>
<feature type="compositionally biased region" description="Low complexity" evidence="12">
    <location>
        <begin position="213"/>
        <end position="232"/>
    </location>
</feature>
<feature type="region of interest" description="Disordered" evidence="12">
    <location>
        <begin position="1"/>
        <end position="27"/>
    </location>
</feature>
<evidence type="ECO:0000256" key="10">
    <source>
        <dbReference type="ARBA" id="ARBA00031842"/>
    </source>
</evidence>
<evidence type="ECO:0000256" key="12">
    <source>
        <dbReference type="SAM" id="MobiDB-lite"/>
    </source>
</evidence>
<dbReference type="CDD" id="cd06183">
    <property type="entry name" value="cyt_b5_reduct_like"/>
    <property type="match status" value="1"/>
</dbReference>
<dbReference type="PROSITE" id="PS51203">
    <property type="entry name" value="CS"/>
    <property type="match status" value="1"/>
</dbReference>
<evidence type="ECO:0000313" key="18">
    <source>
        <dbReference type="Proteomes" id="UP001458880"/>
    </source>
</evidence>
<dbReference type="GO" id="GO:0006801">
    <property type="term" value="P:superoxide metabolic process"/>
    <property type="evidence" value="ECO:0007669"/>
    <property type="project" value="TreeGrafter"/>
</dbReference>
<dbReference type="PROSITE" id="PS51384">
    <property type="entry name" value="FAD_FR"/>
    <property type="match status" value="1"/>
</dbReference>
<evidence type="ECO:0000256" key="7">
    <source>
        <dbReference type="ARBA" id="ARBA00023004"/>
    </source>
</evidence>
<keyword evidence="13" id="KW-0472">Membrane</keyword>
<dbReference type="InterPro" id="IPR051872">
    <property type="entry name" value="Cytochrome_b5/Flavoprotein_Rdt"/>
</dbReference>
<dbReference type="Pfam" id="PF00970">
    <property type="entry name" value="FAD_binding_6"/>
    <property type="match status" value="1"/>
</dbReference>
<dbReference type="Proteomes" id="UP001458880">
    <property type="component" value="Unassembled WGS sequence"/>
</dbReference>
<dbReference type="PANTHER" id="PTHR46237">
    <property type="entry name" value="CYTOCHROME B5 REDUCTASE 4 FAMILY MEMBER"/>
    <property type="match status" value="1"/>
</dbReference>
<evidence type="ECO:0000256" key="3">
    <source>
        <dbReference type="ARBA" id="ARBA00022339"/>
    </source>
</evidence>
<evidence type="ECO:0000259" key="16">
    <source>
        <dbReference type="PROSITE" id="PS51384"/>
    </source>
</evidence>
<evidence type="ECO:0000256" key="13">
    <source>
        <dbReference type="SAM" id="Phobius"/>
    </source>
</evidence>
<dbReference type="EMBL" id="JASPKY010000018">
    <property type="protein sequence ID" value="KAK9752684.1"/>
    <property type="molecule type" value="Genomic_DNA"/>
</dbReference>
<dbReference type="InterPro" id="IPR017938">
    <property type="entry name" value="Riboflavin_synthase-like_b-brl"/>
</dbReference>
<dbReference type="PROSITE" id="PS50255">
    <property type="entry name" value="CYTOCHROME_B5_2"/>
    <property type="match status" value="1"/>
</dbReference>
<dbReference type="GO" id="GO:0005783">
    <property type="term" value="C:endoplasmic reticulum"/>
    <property type="evidence" value="ECO:0007669"/>
    <property type="project" value="TreeGrafter"/>
</dbReference>
<dbReference type="PRINTS" id="PR00406">
    <property type="entry name" value="CYTB5RDTASE"/>
</dbReference>
<dbReference type="SUPFAM" id="SSF63380">
    <property type="entry name" value="Riboflavin synthase domain-like"/>
    <property type="match status" value="1"/>
</dbReference>
<dbReference type="InterPro" id="IPR007052">
    <property type="entry name" value="CS_dom"/>
</dbReference>
<evidence type="ECO:0000259" key="14">
    <source>
        <dbReference type="PROSITE" id="PS50255"/>
    </source>
</evidence>
<dbReference type="FunFam" id="3.40.50.80:FF:000021">
    <property type="entry name" value="Cytochrome b5 reductase 4"/>
    <property type="match status" value="1"/>
</dbReference>
<dbReference type="InterPro" id="IPR001199">
    <property type="entry name" value="Cyt_B5-like_heme/steroid-bd"/>
</dbReference>
<dbReference type="SUPFAM" id="SSF55856">
    <property type="entry name" value="Cytochrome b5-like heme/steroid binding domain"/>
    <property type="match status" value="1"/>
</dbReference>
<name>A0AAW1N0L4_POPJA</name>
<evidence type="ECO:0000256" key="5">
    <source>
        <dbReference type="ARBA" id="ARBA00022723"/>
    </source>
</evidence>
<keyword evidence="7" id="KW-0408">Iron</keyword>
<dbReference type="GO" id="GO:0090524">
    <property type="term" value="F:cytochrome-b5 reductase activity, acting on NADH"/>
    <property type="evidence" value="ECO:0007669"/>
    <property type="project" value="UniProtKB-EC"/>
</dbReference>
<dbReference type="Gene3D" id="2.40.30.10">
    <property type="entry name" value="Translation factors"/>
    <property type="match status" value="1"/>
</dbReference>
<evidence type="ECO:0000256" key="4">
    <source>
        <dbReference type="ARBA" id="ARBA00022617"/>
    </source>
</evidence>
<dbReference type="InterPro" id="IPR036400">
    <property type="entry name" value="Cyt_B5-like_heme/steroid_sf"/>
</dbReference>
<evidence type="ECO:0000256" key="1">
    <source>
        <dbReference type="ARBA" id="ARBA00006105"/>
    </source>
</evidence>
<evidence type="ECO:0000256" key="6">
    <source>
        <dbReference type="ARBA" id="ARBA00023002"/>
    </source>
</evidence>
<comment type="caution">
    <text evidence="17">The sequence shown here is derived from an EMBL/GenBank/DDBJ whole genome shotgun (WGS) entry which is preliminary data.</text>
</comment>
<feature type="compositionally biased region" description="Polar residues" evidence="12">
    <location>
        <begin position="183"/>
        <end position="198"/>
    </location>
</feature>
<evidence type="ECO:0000256" key="9">
    <source>
        <dbReference type="ARBA" id="ARBA00030883"/>
    </source>
</evidence>
<keyword evidence="18" id="KW-1185">Reference proteome</keyword>
<dbReference type="InterPro" id="IPR017927">
    <property type="entry name" value="FAD-bd_FR_type"/>
</dbReference>
<evidence type="ECO:0000313" key="17">
    <source>
        <dbReference type="EMBL" id="KAK9752684.1"/>
    </source>
</evidence>
<dbReference type="PROSITE" id="PS00191">
    <property type="entry name" value="CYTOCHROME_B5_1"/>
    <property type="match status" value="1"/>
</dbReference>
<comment type="catalytic activity">
    <reaction evidence="11">
        <text>2 Fe(III)-[cytochrome b5] + NADH = 2 Fe(II)-[cytochrome b5] + NAD(+) + H(+)</text>
        <dbReference type="Rhea" id="RHEA:46680"/>
        <dbReference type="Rhea" id="RHEA-COMP:10438"/>
        <dbReference type="Rhea" id="RHEA-COMP:10439"/>
        <dbReference type="ChEBI" id="CHEBI:15378"/>
        <dbReference type="ChEBI" id="CHEBI:29033"/>
        <dbReference type="ChEBI" id="CHEBI:29034"/>
        <dbReference type="ChEBI" id="CHEBI:57540"/>
        <dbReference type="ChEBI" id="CHEBI:57945"/>
        <dbReference type="EC" id="1.6.2.2"/>
    </reaction>
</comment>
<dbReference type="InterPro" id="IPR008333">
    <property type="entry name" value="Cbr1-like_FAD-bd_dom"/>
</dbReference>
<proteinExistence type="inferred from homology"/>
<dbReference type="PANTHER" id="PTHR46237:SF1">
    <property type="entry name" value="CYTOCHROME B5 REDUCTASE 4"/>
    <property type="match status" value="1"/>
</dbReference>
<dbReference type="Gene3D" id="3.10.120.10">
    <property type="entry name" value="Cytochrome b5-like heme/steroid binding domain"/>
    <property type="match status" value="1"/>
</dbReference>
<keyword evidence="13" id="KW-1133">Transmembrane helix</keyword>
<keyword evidence="5" id="KW-0479">Metal-binding</keyword>
<dbReference type="Gene3D" id="3.40.50.80">
    <property type="entry name" value="Nucleotide-binding domain of ferredoxin-NADP reductase (FNR) module"/>
    <property type="match status" value="1"/>
</dbReference>
<dbReference type="Pfam" id="PF00173">
    <property type="entry name" value="Cyt-b5"/>
    <property type="match status" value="1"/>
</dbReference>
<dbReference type="InterPro" id="IPR018506">
    <property type="entry name" value="Cyt_B5_heme-BS"/>
</dbReference>
<protein>
    <recommendedName>
        <fullName evidence="3">Cytochrome b5 reductase 4</fullName>
        <ecNumber evidence="2">1.6.2.2</ecNumber>
    </recommendedName>
    <alternativeName>
        <fullName evidence="10">Flavohemoprotein b5/b5R</fullName>
    </alternativeName>
    <alternativeName>
        <fullName evidence="9">cb5/cb5R</fullName>
    </alternativeName>
</protein>
<dbReference type="SMART" id="SM01117">
    <property type="entry name" value="Cyt-b5"/>
    <property type="match status" value="1"/>
</dbReference>
<dbReference type="InterPro" id="IPR039261">
    <property type="entry name" value="FNR_nucleotide-bd"/>
</dbReference>
<dbReference type="InterPro" id="IPR008978">
    <property type="entry name" value="HSP20-like_chaperone"/>
</dbReference>
<evidence type="ECO:0000259" key="15">
    <source>
        <dbReference type="PROSITE" id="PS51203"/>
    </source>
</evidence>
<keyword evidence="4" id="KW-0349">Heme</keyword>
<evidence type="ECO:0000256" key="11">
    <source>
        <dbReference type="ARBA" id="ARBA00047682"/>
    </source>
</evidence>
<dbReference type="InterPro" id="IPR001433">
    <property type="entry name" value="OxRdtase_FAD/NAD-bd"/>
</dbReference>
<feature type="transmembrane region" description="Helical" evidence="13">
    <location>
        <begin position="455"/>
        <end position="475"/>
    </location>
</feature>
<comment type="similarity">
    <text evidence="1">Belongs to the flavoprotein pyridine nucleotide cytochrome reductase family.</text>
</comment>